<comment type="catalytic activity">
    <reaction evidence="1 8">
        <text>Cleavage of hydrophobic, N-terminal signal or leader sequences from secreted and periplasmic proteins.</text>
        <dbReference type="EC" id="3.4.21.89"/>
    </reaction>
</comment>
<proteinExistence type="inferred from homology"/>
<dbReference type="PROSITE" id="PS00761">
    <property type="entry name" value="SPASE_I_3"/>
    <property type="match status" value="1"/>
</dbReference>
<dbReference type="GO" id="GO:0009003">
    <property type="term" value="F:signal peptidase activity"/>
    <property type="evidence" value="ECO:0007669"/>
    <property type="project" value="UniProtKB-EC"/>
</dbReference>
<keyword evidence="12" id="KW-1185">Reference proteome</keyword>
<dbReference type="RefSeq" id="WP_179565072.1">
    <property type="nucleotide sequence ID" value="NZ_JACBZY010000001.1"/>
</dbReference>
<evidence type="ECO:0000313" key="11">
    <source>
        <dbReference type="EMBL" id="NYG97992.1"/>
    </source>
</evidence>
<accession>A0A852Y7Z0</accession>
<evidence type="ECO:0000256" key="6">
    <source>
        <dbReference type="ARBA" id="ARBA00022801"/>
    </source>
</evidence>
<dbReference type="NCBIfam" id="TIGR02227">
    <property type="entry name" value="sigpep_I_bact"/>
    <property type="match status" value="1"/>
</dbReference>
<keyword evidence="8" id="KW-0472">Membrane</keyword>
<keyword evidence="8" id="KW-1133">Transmembrane helix</keyword>
<dbReference type="EC" id="3.4.21.89" evidence="4 8"/>
<dbReference type="GO" id="GO:0004252">
    <property type="term" value="F:serine-type endopeptidase activity"/>
    <property type="evidence" value="ECO:0007669"/>
    <property type="project" value="InterPro"/>
</dbReference>
<dbReference type="AlphaFoldDB" id="A0A852Y7Z0"/>
<evidence type="ECO:0000256" key="7">
    <source>
        <dbReference type="PIRSR" id="PIRSR600223-1"/>
    </source>
</evidence>
<dbReference type="CDD" id="cd06530">
    <property type="entry name" value="S26_SPase_I"/>
    <property type="match status" value="1"/>
</dbReference>
<evidence type="ECO:0000256" key="8">
    <source>
        <dbReference type="RuleBase" id="RU362042"/>
    </source>
</evidence>
<evidence type="ECO:0000256" key="9">
    <source>
        <dbReference type="SAM" id="MobiDB-lite"/>
    </source>
</evidence>
<feature type="compositionally biased region" description="Low complexity" evidence="9">
    <location>
        <begin position="1"/>
        <end position="19"/>
    </location>
</feature>
<dbReference type="PROSITE" id="PS00501">
    <property type="entry name" value="SPASE_I_1"/>
    <property type="match status" value="1"/>
</dbReference>
<evidence type="ECO:0000256" key="4">
    <source>
        <dbReference type="ARBA" id="ARBA00013208"/>
    </source>
</evidence>
<dbReference type="PRINTS" id="PR00727">
    <property type="entry name" value="LEADERPTASE"/>
</dbReference>
<dbReference type="Gene3D" id="2.10.109.10">
    <property type="entry name" value="Umud Fragment, subunit A"/>
    <property type="match status" value="1"/>
</dbReference>
<dbReference type="InterPro" id="IPR019533">
    <property type="entry name" value="Peptidase_S26"/>
</dbReference>
<keyword evidence="8" id="KW-0812">Transmembrane</keyword>
<evidence type="ECO:0000256" key="1">
    <source>
        <dbReference type="ARBA" id="ARBA00000677"/>
    </source>
</evidence>
<dbReference type="GO" id="GO:0005886">
    <property type="term" value="C:plasma membrane"/>
    <property type="evidence" value="ECO:0007669"/>
    <property type="project" value="UniProtKB-SubCell"/>
</dbReference>
<dbReference type="EMBL" id="JACBZY010000001">
    <property type="protein sequence ID" value="NYG97992.1"/>
    <property type="molecule type" value="Genomic_DNA"/>
</dbReference>
<dbReference type="GO" id="GO:0006465">
    <property type="term" value="P:signal peptide processing"/>
    <property type="evidence" value="ECO:0007669"/>
    <property type="project" value="InterPro"/>
</dbReference>
<feature type="transmembrane region" description="Helical" evidence="8">
    <location>
        <begin position="47"/>
        <end position="66"/>
    </location>
</feature>
<dbReference type="InterPro" id="IPR036286">
    <property type="entry name" value="LexA/Signal_pep-like_sf"/>
</dbReference>
<comment type="caution">
    <text evidence="11">The sequence shown here is derived from an EMBL/GenBank/DDBJ whole genome shotgun (WGS) entry which is preliminary data.</text>
</comment>
<feature type="domain" description="Peptidase S26" evidence="10">
    <location>
        <begin position="45"/>
        <end position="241"/>
    </location>
</feature>
<keyword evidence="5 8" id="KW-0645">Protease</keyword>
<feature type="active site" evidence="7">
    <location>
        <position position="150"/>
    </location>
</feature>
<comment type="similarity">
    <text evidence="3 8">Belongs to the peptidase S26 family.</text>
</comment>
<gene>
    <name evidence="11" type="ORF">BJ979_000618</name>
</gene>
<evidence type="ECO:0000256" key="3">
    <source>
        <dbReference type="ARBA" id="ARBA00009370"/>
    </source>
</evidence>
<evidence type="ECO:0000256" key="5">
    <source>
        <dbReference type="ARBA" id="ARBA00022670"/>
    </source>
</evidence>
<dbReference type="InterPro" id="IPR019756">
    <property type="entry name" value="Pept_S26A_signal_pept_1_Ser-AS"/>
</dbReference>
<dbReference type="SUPFAM" id="SSF51306">
    <property type="entry name" value="LexA/Signal peptidase"/>
    <property type="match status" value="1"/>
</dbReference>
<dbReference type="PANTHER" id="PTHR43390">
    <property type="entry name" value="SIGNAL PEPTIDASE I"/>
    <property type="match status" value="1"/>
</dbReference>
<reference evidence="11 12" key="1">
    <citation type="submission" date="2020-07" db="EMBL/GenBank/DDBJ databases">
        <title>Sequencing the genomes of 1000 actinobacteria strains.</title>
        <authorList>
            <person name="Klenk H.-P."/>
        </authorList>
    </citation>
    <scope>NUCLEOTIDE SEQUENCE [LARGE SCALE GENOMIC DNA]</scope>
    <source>
        <strain evidence="11 12">DSM 23141</strain>
    </source>
</reference>
<evidence type="ECO:0000259" key="10">
    <source>
        <dbReference type="Pfam" id="PF10502"/>
    </source>
</evidence>
<feature type="active site" evidence="7">
    <location>
        <position position="75"/>
    </location>
</feature>
<sequence>MSDAATTGPAAASSAVGGDTAMPARGLRGRLRRERRPATWTTFLRDLVVIIVAAVVISALIKAFLFRSFFIPSDSMNPTLVRDDRVIVNELQPKVFPLQRGDVVVFRDPGGWLGDGSDTSATPRPDPTWLDWTLSVVGLTAPDSDDHLIKRVIGLPGDHVTCCTGAGQIEINGQPIDDAFVNKQLGADSGTPFDVVVPKDSLWVMGDNRGNSRDSRAHVDEPGGGFVPYSDVVGRAFVLSWPTSRWGWLDNHPESFSEVDRRDHG</sequence>
<dbReference type="InterPro" id="IPR000223">
    <property type="entry name" value="Pept_S26A_signal_pept_1"/>
</dbReference>
<dbReference type="Proteomes" id="UP000553888">
    <property type="component" value="Unassembled WGS sequence"/>
</dbReference>
<evidence type="ECO:0000256" key="2">
    <source>
        <dbReference type="ARBA" id="ARBA00004401"/>
    </source>
</evidence>
<organism evidence="11 12">
    <name type="scientific">Schumannella luteola</name>
    <dbReference type="NCBI Taxonomy" id="472059"/>
    <lineage>
        <taxon>Bacteria</taxon>
        <taxon>Bacillati</taxon>
        <taxon>Actinomycetota</taxon>
        <taxon>Actinomycetes</taxon>
        <taxon>Micrococcales</taxon>
        <taxon>Microbacteriaceae</taxon>
        <taxon>Schumannella</taxon>
    </lineage>
</organism>
<dbReference type="PANTHER" id="PTHR43390:SF1">
    <property type="entry name" value="CHLOROPLAST PROCESSING PEPTIDASE"/>
    <property type="match status" value="1"/>
</dbReference>
<dbReference type="InterPro" id="IPR019758">
    <property type="entry name" value="Pept_S26A_signal_pept_1_CS"/>
</dbReference>
<feature type="region of interest" description="Disordered" evidence="9">
    <location>
        <begin position="1"/>
        <end position="21"/>
    </location>
</feature>
<protein>
    <recommendedName>
        <fullName evidence="4 8">Signal peptidase I</fullName>
        <ecNumber evidence="4 8">3.4.21.89</ecNumber>
    </recommendedName>
</protein>
<evidence type="ECO:0000313" key="12">
    <source>
        <dbReference type="Proteomes" id="UP000553888"/>
    </source>
</evidence>
<dbReference type="Pfam" id="PF10502">
    <property type="entry name" value="Peptidase_S26"/>
    <property type="match status" value="1"/>
</dbReference>
<comment type="subcellular location">
    <subcellularLocation>
        <location evidence="2">Cell membrane</location>
        <topology evidence="2">Single-pass type II membrane protein</topology>
    </subcellularLocation>
    <subcellularLocation>
        <location evidence="8">Membrane</location>
        <topology evidence="8">Single-pass type II membrane protein</topology>
    </subcellularLocation>
</comment>
<keyword evidence="6 8" id="KW-0378">Hydrolase</keyword>
<name>A0A852Y7Z0_9MICO</name>